<comment type="subunit">
    <text evidence="3 10">Monomer.</text>
</comment>
<dbReference type="Gene3D" id="3.30.420.10">
    <property type="entry name" value="Ribonuclease H-like superfamily/Ribonuclease H"/>
    <property type="match status" value="1"/>
</dbReference>
<evidence type="ECO:0000256" key="7">
    <source>
        <dbReference type="ARBA" id="ARBA00022759"/>
    </source>
</evidence>
<dbReference type="CDD" id="cd09278">
    <property type="entry name" value="RNase_HI_prokaryote_like"/>
    <property type="match status" value="1"/>
</dbReference>
<dbReference type="GO" id="GO:0005737">
    <property type="term" value="C:cytoplasm"/>
    <property type="evidence" value="ECO:0007669"/>
    <property type="project" value="UniProtKB-SubCell"/>
</dbReference>
<evidence type="ECO:0000313" key="13">
    <source>
        <dbReference type="Proteomes" id="UP000177001"/>
    </source>
</evidence>
<evidence type="ECO:0000256" key="4">
    <source>
        <dbReference type="ARBA" id="ARBA00012180"/>
    </source>
</evidence>
<dbReference type="GO" id="GO:0000287">
    <property type="term" value="F:magnesium ion binding"/>
    <property type="evidence" value="ECO:0007669"/>
    <property type="project" value="UniProtKB-UniRule"/>
</dbReference>
<dbReference type="GO" id="GO:0043137">
    <property type="term" value="P:DNA replication, removal of RNA primer"/>
    <property type="evidence" value="ECO:0007669"/>
    <property type="project" value="TreeGrafter"/>
</dbReference>
<evidence type="ECO:0000256" key="2">
    <source>
        <dbReference type="ARBA" id="ARBA00005300"/>
    </source>
</evidence>
<dbReference type="EC" id="3.1.26.4" evidence="4 10"/>
<dbReference type="InterPro" id="IPR012337">
    <property type="entry name" value="RNaseH-like_sf"/>
</dbReference>
<accession>A0A1F6WYD0</accession>
<dbReference type="HAMAP" id="MF_00042">
    <property type="entry name" value="RNase_H"/>
    <property type="match status" value="1"/>
</dbReference>
<comment type="subcellular location">
    <subcellularLocation>
        <location evidence="10">Cytoplasm</location>
    </subcellularLocation>
</comment>
<dbReference type="GO" id="GO:0003676">
    <property type="term" value="F:nucleic acid binding"/>
    <property type="evidence" value="ECO:0007669"/>
    <property type="project" value="InterPro"/>
</dbReference>
<dbReference type="AlphaFoldDB" id="A0A1F6WYD0"/>
<keyword evidence="8 10" id="KW-0378">Hydrolase</keyword>
<dbReference type="InterPro" id="IPR002156">
    <property type="entry name" value="RNaseH_domain"/>
</dbReference>
<keyword evidence="10" id="KW-0963">Cytoplasm</keyword>
<evidence type="ECO:0000256" key="1">
    <source>
        <dbReference type="ARBA" id="ARBA00000077"/>
    </source>
</evidence>
<feature type="binding site" evidence="10">
    <location>
        <position position="10"/>
    </location>
    <ligand>
        <name>Mg(2+)</name>
        <dbReference type="ChEBI" id="CHEBI:18420"/>
        <label>1</label>
    </ligand>
</feature>
<dbReference type="InterPro" id="IPR036397">
    <property type="entry name" value="RNaseH_sf"/>
</dbReference>
<feature type="domain" description="RNase H type-1" evidence="11">
    <location>
        <begin position="1"/>
        <end position="156"/>
    </location>
</feature>
<keyword evidence="7 10" id="KW-0255">Endonuclease</keyword>
<proteinExistence type="inferred from homology"/>
<keyword evidence="9 10" id="KW-0460">Magnesium</keyword>
<dbReference type="GO" id="GO:0004523">
    <property type="term" value="F:RNA-DNA hybrid ribonuclease activity"/>
    <property type="evidence" value="ECO:0007669"/>
    <property type="project" value="UniProtKB-UniRule"/>
</dbReference>
<dbReference type="Proteomes" id="UP000177001">
    <property type="component" value="Unassembled WGS sequence"/>
</dbReference>
<evidence type="ECO:0000259" key="11">
    <source>
        <dbReference type="PROSITE" id="PS50879"/>
    </source>
</evidence>
<evidence type="ECO:0000256" key="9">
    <source>
        <dbReference type="ARBA" id="ARBA00022842"/>
    </source>
</evidence>
<comment type="function">
    <text evidence="10">Endonuclease that specifically degrades the RNA of RNA-DNA hybrids.</text>
</comment>
<dbReference type="PROSITE" id="PS50879">
    <property type="entry name" value="RNASE_H_1"/>
    <property type="match status" value="1"/>
</dbReference>
<evidence type="ECO:0000256" key="8">
    <source>
        <dbReference type="ARBA" id="ARBA00022801"/>
    </source>
</evidence>
<dbReference type="InterPro" id="IPR050092">
    <property type="entry name" value="RNase_H"/>
</dbReference>
<feature type="binding site" evidence="10">
    <location>
        <position position="148"/>
    </location>
    <ligand>
        <name>Mg(2+)</name>
        <dbReference type="ChEBI" id="CHEBI:18420"/>
        <label>2</label>
    </ligand>
</feature>
<feature type="binding site" evidence="10">
    <location>
        <position position="58"/>
    </location>
    <ligand>
        <name>Mg(2+)</name>
        <dbReference type="ChEBI" id="CHEBI:18420"/>
        <label>1</label>
    </ligand>
</feature>
<name>A0A1F6WYD0_9BACT</name>
<comment type="catalytic activity">
    <reaction evidence="1 10">
        <text>Endonucleolytic cleavage to 5'-phosphomonoester.</text>
        <dbReference type="EC" id="3.1.26.4"/>
    </reaction>
</comment>
<comment type="caution">
    <text evidence="12">The sequence shown here is derived from an EMBL/GenBank/DDBJ whole genome shotgun (WGS) entry which is preliminary data.</text>
</comment>
<evidence type="ECO:0000256" key="3">
    <source>
        <dbReference type="ARBA" id="ARBA00011245"/>
    </source>
</evidence>
<keyword evidence="6 10" id="KW-0479">Metal-binding</keyword>
<dbReference type="SUPFAM" id="SSF53098">
    <property type="entry name" value="Ribonuclease H-like"/>
    <property type="match status" value="1"/>
</dbReference>
<sequence length="166" mass="19149">MTGKIIIYTDGSARGNPGPAGWGAIIMIYNDEEKVENKKLKVVELGGRVDHATNNIMELTAPIESLKYLQQNKIENNNIEIFSDSKYVITGINEWILNWMNNNWRTANKKPVLNKELWQELHELNKEFKPKWNYVKGHNNDEHNDRADLIATSFADGEPVELRNKK</sequence>
<dbReference type="PANTHER" id="PTHR10642:SF26">
    <property type="entry name" value="RIBONUCLEASE H1"/>
    <property type="match status" value="1"/>
</dbReference>
<comment type="similarity">
    <text evidence="2 10">Belongs to the RNase H family.</text>
</comment>
<evidence type="ECO:0000256" key="10">
    <source>
        <dbReference type="HAMAP-Rule" id="MF_00042"/>
    </source>
</evidence>
<gene>
    <name evidence="10" type="primary">rnhA</name>
    <name evidence="12" type="ORF">A3A91_03465</name>
</gene>
<reference evidence="12 13" key="1">
    <citation type="journal article" date="2016" name="Nat. Commun.">
        <title>Thousands of microbial genomes shed light on interconnected biogeochemical processes in an aquifer system.</title>
        <authorList>
            <person name="Anantharaman K."/>
            <person name="Brown C.T."/>
            <person name="Hug L.A."/>
            <person name="Sharon I."/>
            <person name="Castelle C.J."/>
            <person name="Probst A.J."/>
            <person name="Thomas B.C."/>
            <person name="Singh A."/>
            <person name="Wilkins M.J."/>
            <person name="Karaoz U."/>
            <person name="Brodie E.L."/>
            <person name="Williams K.H."/>
            <person name="Hubbard S.S."/>
            <person name="Banfield J.F."/>
        </authorList>
    </citation>
    <scope>NUCLEOTIDE SEQUENCE [LARGE SCALE GENOMIC DNA]</scope>
</reference>
<comment type="cofactor">
    <cofactor evidence="10">
        <name>Mg(2+)</name>
        <dbReference type="ChEBI" id="CHEBI:18420"/>
    </cofactor>
    <text evidence="10">Binds 1 Mg(2+) ion per subunit. May bind a second metal ion at a regulatory site, or after substrate binding.</text>
</comment>
<dbReference type="EMBL" id="MFUR01000008">
    <property type="protein sequence ID" value="OGI86899.1"/>
    <property type="molecule type" value="Genomic_DNA"/>
</dbReference>
<protein>
    <recommendedName>
        <fullName evidence="4 10">Ribonuclease H</fullName>
        <shortName evidence="10">RNase H</shortName>
        <ecNumber evidence="4 10">3.1.26.4</ecNumber>
    </recommendedName>
</protein>
<evidence type="ECO:0000256" key="6">
    <source>
        <dbReference type="ARBA" id="ARBA00022723"/>
    </source>
</evidence>
<dbReference type="InterPro" id="IPR022892">
    <property type="entry name" value="RNaseHI"/>
</dbReference>
<keyword evidence="5 10" id="KW-0540">Nuclease</keyword>
<evidence type="ECO:0000256" key="5">
    <source>
        <dbReference type="ARBA" id="ARBA00022722"/>
    </source>
</evidence>
<evidence type="ECO:0000313" key="12">
    <source>
        <dbReference type="EMBL" id="OGI86899.1"/>
    </source>
</evidence>
<feature type="binding site" evidence="10">
    <location>
        <position position="84"/>
    </location>
    <ligand>
        <name>Mg(2+)</name>
        <dbReference type="ChEBI" id="CHEBI:18420"/>
        <label>1</label>
    </ligand>
</feature>
<organism evidence="12 13">
    <name type="scientific">Candidatus Nomurabacteria bacterium RIFCSPLOWO2_01_FULL_36_16</name>
    <dbReference type="NCBI Taxonomy" id="1801767"/>
    <lineage>
        <taxon>Bacteria</taxon>
        <taxon>Candidatus Nomuraibacteriota</taxon>
    </lineage>
</organism>
<dbReference type="Pfam" id="PF00075">
    <property type="entry name" value="RNase_H"/>
    <property type="match status" value="1"/>
</dbReference>
<feature type="binding site" evidence="10">
    <location>
        <position position="10"/>
    </location>
    <ligand>
        <name>Mg(2+)</name>
        <dbReference type="ChEBI" id="CHEBI:18420"/>
        <label>2</label>
    </ligand>
</feature>
<dbReference type="PANTHER" id="PTHR10642">
    <property type="entry name" value="RIBONUCLEASE H1"/>
    <property type="match status" value="1"/>
</dbReference>